<proteinExistence type="predicted"/>
<keyword evidence="3" id="KW-1185">Reference proteome</keyword>
<feature type="region of interest" description="Disordered" evidence="1">
    <location>
        <begin position="1"/>
        <end position="66"/>
    </location>
</feature>
<dbReference type="AlphaFoldDB" id="Q0REK9"/>
<reference evidence="2 3" key="1">
    <citation type="journal article" date="2007" name="Genome Res.">
        <title>Genome characteristics of facultatively symbiotic Frankia sp. strains reflect host range and host plant biogeography.</title>
        <authorList>
            <person name="Normand P."/>
            <person name="Lapierre P."/>
            <person name="Tisa L.S."/>
            <person name="Gogarten J.P."/>
            <person name="Alloisio N."/>
            <person name="Bagnarol E."/>
            <person name="Bassi C.A."/>
            <person name="Berry A.M."/>
            <person name="Bickhart D.M."/>
            <person name="Choisne N."/>
            <person name="Couloux A."/>
            <person name="Cournoyer B."/>
            <person name="Cruveiller S."/>
            <person name="Daubin V."/>
            <person name="Demange N."/>
            <person name="Francino M.P."/>
            <person name="Goltsman E."/>
            <person name="Huang Y."/>
            <person name="Kopp O.R."/>
            <person name="Labarre L."/>
            <person name="Lapidus A."/>
            <person name="Lavire C."/>
            <person name="Marechal J."/>
            <person name="Martinez M."/>
            <person name="Mastronunzio J.E."/>
            <person name="Mullin B.C."/>
            <person name="Niemann J."/>
            <person name="Pujic P."/>
            <person name="Rawnsley T."/>
            <person name="Rouy Z."/>
            <person name="Schenowitz C."/>
            <person name="Sellstedt A."/>
            <person name="Tavares F."/>
            <person name="Tomkins J.P."/>
            <person name="Vallenet D."/>
            <person name="Valverde C."/>
            <person name="Wall L.G."/>
            <person name="Wang Y."/>
            <person name="Medigue C."/>
            <person name="Benson D.R."/>
        </authorList>
    </citation>
    <scope>NUCLEOTIDE SEQUENCE [LARGE SCALE GENOMIC DNA]</scope>
    <source>
        <strain evidence="3">DSM 45986 / CECT 9034 / ACN14a</strain>
    </source>
</reference>
<dbReference type="EMBL" id="CT573213">
    <property type="protein sequence ID" value="CAJ64099.1"/>
    <property type="molecule type" value="Genomic_DNA"/>
</dbReference>
<name>Q0REK9_FRAAA</name>
<feature type="compositionally biased region" description="Low complexity" evidence="1">
    <location>
        <begin position="23"/>
        <end position="39"/>
    </location>
</feature>
<organism evidence="2 3">
    <name type="scientific">Frankia alni (strain DSM 45986 / CECT 9034 / ACN14a)</name>
    <dbReference type="NCBI Taxonomy" id="326424"/>
    <lineage>
        <taxon>Bacteria</taxon>
        <taxon>Bacillati</taxon>
        <taxon>Actinomycetota</taxon>
        <taxon>Actinomycetes</taxon>
        <taxon>Frankiales</taxon>
        <taxon>Frankiaceae</taxon>
        <taxon>Frankia</taxon>
    </lineage>
</organism>
<evidence type="ECO:0000313" key="2">
    <source>
        <dbReference type="EMBL" id="CAJ64099.1"/>
    </source>
</evidence>
<evidence type="ECO:0000313" key="3">
    <source>
        <dbReference type="Proteomes" id="UP000000657"/>
    </source>
</evidence>
<dbReference type="STRING" id="326424.FRAAL5466"/>
<accession>Q0REK9</accession>
<gene>
    <name evidence="2" type="ordered locus">FRAAL5466</name>
</gene>
<protein>
    <submittedName>
        <fullName evidence="2">Uncharacterized protein</fullName>
    </submittedName>
</protein>
<dbReference type="Proteomes" id="UP000000657">
    <property type="component" value="Chromosome"/>
</dbReference>
<evidence type="ECO:0000256" key="1">
    <source>
        <dbReference type="SAM" id="MobiDB-lite"/>
    </source>
</evidence>
<dbReference type="KEGG" id="fal:FRAAL5466"/>
<sequence>MMIATRTGADADGFVPGKRLGSADAAAPPAAEPLDPQAAVVRTSAESTVPASARGTRPARRNGMIDIVGPLPGSRVLRRAVGLCRTSQR</sequence>
<dbReference type="HOGENOM" id="CLU_2450289_0_0_11"/>